<gene>
    <name evidence="1" type="ORF">KD146_10500</name>
</gene>
<sequence>MQALNAITVGDVIFGLGAGGQEKLLLVYRADSSSFSARHVTTQIAYRFARDGRTRTYADGGYIEIVSTARLPADQYDVTLGLDRKSAARPDYPDSILSKAEITLLLTHPKFFKAQLLPGAEAIVRAADKLNGVNAILHREWDPIDARHNPPGLREYRDDLPALVALLERPASLDDVAAFLADMAARKMRTQQVADRSQAAAASLAQLRESWV</sequence>
<evidence type="ECO:0000313" key="2">
    <source>
        <dbReference type="Proteomes" id="UP000678281"/>
    </source>
</evidence>
<accession>A0A942ED60</accession>
<protein>
    <submittedName>
        <fullName evidence="1">Uncharacterized protein</fullName>
    </submittedName>
</protein>
<organism evidence="1 2">
    <name type="scientific">Devosia litorisediminis</name>
    <dbReference type="NCBI Taxonomy" id="2829817"/>
    <lineage>
        <taxon>Bacteria</taxon>
        <taxon>Pseudomonadati</taxon>
        <taxon>Pseudomonadota</taxon>
        <taxon>Alphaproteobacteria</taxon>
        <taxon>Hyphomicrobiales</taxon>
        <taxon>Devosiaceae</taxon>
        <taxon>Devosia</taxon>
    </lineage>
</organism>
<dbReference type="EMBL" id="JAGXTP010000001">
    <property type="protein sequence ID" value="MBS3849124.1"/>
    <property type="molecule type" value="Genomic_DNA"/>
</dbReference>
<dbReference type="RefSeq" id="WP_212658617.1">
    <property type="nucleotide sequence ID" value="NZ_JAGXTP010000001.1"/>
</dbReference>
<evidence type="ECO:0000313" key="1">
    <source>
        <dbReference type="EMBL" id="MBS3849124.1"/>
    </source>
</evidence>
<reference evidence="1" key="1">
    <citation type="submission" date="2021-04" db="EMBL/GenBank/DDBJ databases">
        <title>Devosia litorisediminis sp. nov., isolated from a sand dune.</title>
        <authorList>
            <person name="Park S."/>
            <person name="Yoon J.-H."/>
        </authorList>
    </citation>
    <scope>NUCLEOTIDE SEQUENCE</scope>
    <source>
        <strain evidence="1">BSSL-BM10</strain>
    </source>
</reference>
<keyword evidence="2" id="KW-1185">Reference proteome</keyword>
<dbReference type="AlphaFoldDB" id="A0A942ED60"/>
<dbReference type="Proteomes" id="UP000678281">
    <property type="component" value="Unassembled WGS sequence"/>
</dbReference>
<comment type="caution">
    <text evidence="1">The sequence shown here is derived from an EMBL/GenBank/DDBJ whole genome shotgun (WGS) entry which is preliminary data.</text>
</comment>
<proteinExistence type="predicted"/>
<name>A0A942ED60_9HYPH</name>